<feature type="transmembrane region" description="Helical" evidence="5">
    <location>
        <begin position="170"/>
        <end position="191"/>
    </location>
</feature>
<feature type="transmembrane region" description="Helical" evidence="5">
    <location>
        <begin position="69"/>
        <end position="92"/>
    </location>
</feature>
<comment type="subcellular location">
    <subcellularLocation>
        <location evidence="1">Membrane</location>
        <topology evidence="1">Multi-pass membrane protein</topology>
    </subcellularLocation>
</comment>
<feature type="transmembrane region" description="Helical" evidence="5">
    <location>
        <begin position="104"/>
        <end position="127"/>
    </location>
</feature>
<evidence type="ECO:0000256" key="2">
    <source>
        <dbReference type="ARBA" id="ARBA00022692"/>
    </source>
</evidence>
<dbReference type="KEGG" id="vai:BU251_01405"/>
<dbReference type="OrthoDB" id="9798064at2"/>
<evidence type="ECO:0008006" key="8">
    <source>
        <dbReference type="Google" id="ProtNLM"/>
    </source>
</evidence>
<feature type="transmembrane region" description="Helical" evidence="5">
    <location>
        <begin position="133"/>
        <end position="158"/>
    </location>
</feature>
<feature type="transmembrane region" description="Helical" evidence="5">
    <location>
        <begin position="203"/>
        <end position="222"/>
    </location>
</feature>
<evidence type="ECO:0000256" key="4">
    <source>
        <dbReference type="ARBA" id="ARBA00023136"/>
    </source>
</evidence>
<reference evidence="6 7" key="1">
    <citation type="submission" date="2017-01" db="EMBL/GenBank/DDBJ databases">
        <title>First insights into the biology of 'candidatus Vampirococcus archaeovorus'.</title>
        <authorList>
            <person name="Kizina J."/>
            <person name="Jordan S."/>
            <person name="Stueber K."/>
            <person name="Reinhardt R."/>
            <person name="Harder J."/>
        </authorList>
    </citation>
    <scope>NUCLEOTIDE SEQUENCE [LARGE SCALE GENOMIC DNA]</scope>
    <source>
        <strain evidence="6 7">LiM</strain>
    </source>
</reference>
<feature type="transmembrane region" description="Helical" evidence="5">
    <location>
        <begin position="6"/>
        <end position="27"/>
    </location>
</feature>
<dbReference type="Gene3D" id="1.20.1530.20">
    <property type="match status" value="1"/>
</dbReference>
<sequence>MIFHSFFTTCQAILELVILGAVGFFLIRGKIVSEEGLNTLSELVIGLFLPLLMFSEIAARFSFRQFSDWWVFPLLSVLMTAVGYLLGLLLVGLDRSLIQQEGPFLGIAMFQNSGYLPLPLVASLLAPGAVSDMFIYIFLFLLGFNMTIFSFGVFVLSCKGRACSFDYKDMFNAPVIATLLALAAVFFGWTRFIPPFVSKPVEMMGRCAIPLSIIVVGGNLALIRIRSLKHVRPLVLSLIVKLLFVPLVFLVFVLLVKPKPLVGLLLMLQACMPPAALLSVIAKNQKLEEGLINQAIFYGHVASIFTIPLFLGLYGVFSGFFN</sequence>
<feature type="transmembrane region" description="Helical" evidence="5">
    <location>
        <begin position="295"/>
        <end position="317"/>
    </location>
</feature>
<evidence type="ECO:0000313" key="7">
    <source>
        <dbReference type="Proteomes" id="UP000287243"/>
    </source>
</evidence>
<evidence type="ECO:0000313" key="6">
    <source>
        <dbReference type="EMBL" id="QAT16479.1"/>
    </source>
</evidence>
<feature type="transmembrane region" description="Helical" evidence="5">
    <location>
        <begin position="234"/>
        <end position="255"/>
    </location>
</feature>
<dbReference type="Pfam" id="PF03547">
    <property type="entry name" value="Mem_trans"/>
    <property type="match status" value="2"/>
</dbReference>
<feature type="transmembrane region" description="Helical" evidence="5">
    <location>
        <begin position="261"/>
        <end position="283"/>
    </location>
</feature>
<evidence type="ECO:0000256" key="5">
    <source>
        <dbReference type="SAM" id="Phobius"/>
    </source>
</evidence>
<dbReference type="PANTHER" id="PTHR31419:SF1">
    <property type="entry name" value="PROTEIN PIN-LIKES 6"/>
    <property type="match status" value="1"/>
</dbReference>
<dbReference type="AlphaFoldDB" id="A0A410P2T5"/>
<dbReference type="GO" id="GO:0016020">
    <property type="term" value="C:membrane"/>
    <property type="evidence" value="ECO:0007669"/>
    <property type="project" value="UniProtKB-SubCell"/>
</dbReference>
<protein>
    <recommendedName>
        <fullName evidence="8">Transporter</fullName>
    </recommendedName>
</protein>
<dbReference type="InterPro" id="IPR038770">
    <property type="entry name" value="Na+/solute_symporter_sf"/>
</dbReference>
<dbReference type="InterPro" id="IPR039305">
    <property type="entry name" value="PILS2/6"/>
</dbReference>
<feature type="transmembrane region" description="Helical" evidence="5">
    <location>
        <begin position="39"/>
        <end position="63"/>
    </location>
</feature>
<keyword evidence="2 5" id="KW-0812">Transmembrane</keyword>
<organism evidence="6 7">
    <name type="scientific">Velamenicoccus archaeovorus</name>
    <dbReference type="NCBI Taxonomy" id="1930593"/>
    <lineage>
        <taxon>Bacteria</taxon>
        <taxon>Pseudomonadati</taxon>
        <taxon>Candidatus Omnitrophota</taxon>
        <taxon>Candidatus Velamenicoccus</taxon>
    </lineage>
</organism>
<keyword evidence="4 5" id="KW-0472">Membrane</keyword>
<dbReference type="GO" id="GO:0055085">
    <property type="term" value="P:transmembrane transport"/>
    <property type="evidence" value="ECO:0007669"/>
    <property type="project" value="InterPro"/>
</dbReference>
<keyword evidence="3 5" id="KW-1133">Transmembrane helix</keyword>
<evidence type="ECO:0000256" key="1">
    <source>
        <dbReference type="ARBA" id="ARBA00004141"/>
    </source>
</evidence>
<evidence type="ECO:0000256" key="3">
    <source>
        <dbReference type="ARBA" id="ARBA00022989"/>
    </source>
</evidence>
<proteinExistence type="predicted"/>
<dbReference type="PANTHER" id="PTHR31419">
    <property type="entry name" value="PROTEIN PIN-LIKES 2"/>
    <property type="match status" value="1"/>
</dbReference>
<accession>A0A410P2T5</accession>
<keyword evidence="7" id="KW-1185">Reference proteome</keyword>
<name>A0A410P2T5_VELA1</name>
<dbReference type="EMBL" id="CP019384">
    <property type="protein sequence ID" value="QAT16479.1"/>
    <property type="molecule type" value="Genomic_DNA"/>
</dbReference>
<dbReference type="Proteomes" id="UP000287243">
    <property type="component" value="Chromosome"/>
</dbReference>
<gene>
    <name evidence="6" type="ORF">BU251_01405</name>
</gene>
<dbReference type="InterPro" id="IPR004776">
    <property type="entry name" value="Mem_transp_PIN-like"/>
</dbReference>
<dbReference type="RefSeq" id="WP_128699117.1">
    <property type="nucleotide sequence ID" value="NZ_CP019384.1"/>
</dbReference>